<reference evidence="9 10" key="1">
    <citation type="submission" date="2016-07" db="EMBL/GenBank/DDBJ databases">
        <title>Comparative genomics of the entomopathogenic fungus Beauveria bassiana.</title>
        <authorList>
            <person name="Valero Jimenez C.A."/>
            <person name="Zwaan B.J."/>
            <person name="Van Kan J.A."/>
            <person name="Takken W."/>
            <person name="Debets A.J."/>
            <person name="Schoustra S.E."/>
            <person name="Koenraadt C.J."/>
        </authorList>
    </citation>
    <scope>NUCLEOTIDE SEQUENCE [LARGE SCALE GENOMIC DNA]</scope>
    <source>
        <strain evidence="9 10">ARSEF 8028</strain>
    </source>
</reference>
<gene>
    <name evidence="9" type="ORF">BB8028_0003g16800</name>
</gene>
<dbReference type="EMBL" id="JRHA01000003">
    <property type="protein sequence ID" value="PQK13066.1"/>
    <property type="molecule type" value="Genomic_DNA"/>
</dbReference>
<feature type="domain" description="Prephenate dehydratase" evidence="8">
    <location>
        <begin position="12"/>
        <end position="214"/>
    </location>
</feature>
<comment type="pathway">
    <text evidence="1">Amino-acid biosynthesis; L-phenylalanine biosynthesis; phenylpyruvate from prephenate: step 1/1.</text>
</comment>
<dbReference type="InterPro" id="IPR018528">
    <property type="entry name" value="Preph_deHydtase_CS"/>
</dbReference>
<dbReference type="PROSITE" id="PS51171">
    <property type="entry name" value="PREPHENATE_DEHYDR_3"/>
    <property type="match status" value="1"/>
</dbReference>
<dbReference type="GO" id="GO:0004664">
    <property type="term" value="F:prephenate dehydratase activity"/>
    <property type="evidence" value="ECO:0007669"/>
    <property type="project" value="UniProtKB-EC"/>
</dbReference>
<dbReference type="PANTHER" id="PTHR21022:SF19">
    <property type="entry name" value="PREPHENATE DEHYDRATASE-RELATED"/>
    <property type="match status" value="1"/>
</dbReference>
<dbReference type="InterPro" id="IPR008242">
    <property type="entry name" value="Chor_mutase/pphenate_deHydtase"/>
</dbReference>
<name>A0A2S7YA89_BEABA</name>
<evidence type="ECO:0000313" key="9">
    <source>
        <dbReference type="EMBL" id="PQK13066.1"/>
    </source>
</evidence>
<dbReference type="CDD" id="cd04880">
    <property type="entry name" value="ACT_AAAH-PDT-like"/>
    <property type="match status" value="1"/>
</dbReference>
<evidence type="ECO:0000313" key="10">
    <source>
        <dbReference type="Proteomes" id="UP000237441"/>
    </source>
</evidence>
<dbReference type="EC" id="4.2.1.51" evidence="2"/>
<keyword evidence="6" id="KW-0456">Lyase</keyword>
<sequence length="333" mass="36152">MSLTCSGIGSPIVAYLGPIASYSQQAALQAFGEDVWQLKPVDTIQDIFVEVQSQCATWGVVPLENSANGAVDLTLNGLADYNRSYVNIQVGGDTYVPVNHYLLGHHSPTVPSATSQSSKAQELPIDSFQHIQKVYSHPQALGQCSKFLDKYLKNAQRLEVSSTSKAAAIVSNDTTGKVAAISSELASKAFKLDVLAKSIQDQDDNTTRFLIISRNDTLPAKSPTQFNANCQCSGGQKTYKGFLSFTVSRESSRALTQGLSAFAESDISIIGIHSRPGRVLPFQYIYLVEFEVRNSGNGDRRIGALMERIGSVTQDHRWLGGWQACHESTGDSH</sequence>
<dbReference type="PIRSF" id="PIRSF001500">
    <property type="entry name" value="Chor_mut_pdt_Ppr"/>
    <property type="match status" value="1"/>
</dbReference>
<keyword evidence="3" id="KW-0028">Amino-acid biosynthesis</keyword>
<dbReference type="Gene3D" id="3.40.190.10">
    <property type="entry name" value="Periplasmic binding protein-like II"/>
    <property type="match status" value="2"/>
</dbReference>
<dbReference type="Gene3D" id="3.30.70.260">
    <property type="match status" value="1"/>
</dbReference>
<dbReference type="GO" id="GO:0009094">
    <property type="term" value="P:L-phenylalanine biosynthetic process"/>
    <property type="evidence" value="ECO:0007669"/>
    <property type="project" value="UniProtKB-UniPathway"/>
</dbReference>
<accession>A0A2S7YA89</accession>
<dbReference type="InterPro" id="IPR001086">
    <property type="entry name" value="Preph_deHydtase"/>
</dbReference>
<evidence type="ECO:0000256" key="3">
    <source>
        <dbReference type="ARBA" id="ARBA00022605"/>
    </source>
</evidence>
<evidence type="ECO:0000256" key="6">
    <source>
        <dbReference type="ARBA" id="ARBA00023239"/>
    </source>
</evidence>
<dbReference type="PANTHER" id="PTHR21022">
    <property type="entry name" value="PREPHENATE DEHYDRATASE P PROTEIN"/>
    <property type="match status" value="1"/>
</dbReference>
<dbReference type="PROSITE" id="PS00857">
    <property type="entry name" value="PREPHENATE_DEHYDR_1"/>
    <property type="match status" value="1"/>
</dbReference>
<keyword evidence="4" id="KW-0057">Aromatic amino acid biosynthesis</keyword>
<dbReference type="AlphaFoldDB" id="A0A2S7YA89"/>
<dbReference type="OrthoDB" id="983542at2759"/>
<evidence type="ECO:0000259" key="8">
    <source>
        <dbReference type="PROSITE" id="PS51171"/>
    </source>
</evidence>
<dbReference type="Proteomes" id="UP000237441">
    <property type="component" value="Unassembled WGS sequence"/>
</dbReference>
<evidence type="ECO:0000256" key="7">
    <source>
        <dbReference type="ARBA" id="ARBA00047848"/>
    </source>
</evidence>
<comment type="catalytic activity">
    <reaction evidence="7">
        <text>prephenate + H(+) = 3-phenylpyruvate + CO2 + H2O</text>
        <dbReference type="Rhea" id="RHEA:21648"/>
        <dbReference type="ChEBI" id="CHEBI:15377"/>
        <dbReference type="ChEBI" id="CHEBI:15378"/>
        <dbReference type="ChEBI" id="CHEBI:16526"/>
        <dbReference type="ChEBI" id="CHEBI:18005"/>
        <dbReference type="ChEBI" id="CHEBI:29934"/>
        <dbReference type="EC" id="4.2.1.51"/>
    </reaction>
</comment>
<dbReference type="InterPro" id="IPR045865">
    <property type="entry name" value="ACT-like_dom_sf"/>
</dbReference>
<dbReference type="SUPFAM" id="SSF53850">
    <property type="entry name" value="Periplasmic binding protein-like II"/>
    <property type="match status" value="1"/>
</dbReference>
<evidence type="ECO:0000256" key="2">
    <source>
        <dbReference type="ARBA" id="ARBA00013147"/>
    </source>
</evidence>
<comment type="caution">
    <text evidence="9">The sequence shown here is derived from an EMBL/GenBank/DDBJ whole genome shotgun (WGS) entry which is preliminary data.</text>
</comment>
<dbReference type="UniPathway" id="UPA00121">
    <property type="reaction ID" value="UER00345"/>
</dbReference>
<proteinExistence type="predicted"/>
<dbReference type="GO" id="GO:0005737">
    <property type="term" value="C:cytoplasm"/>
    <property type="evidence" value="ECO:0007669"/>
    <property type="project" value="TreeGrafter"/>
</dbReference>
<dbReference type="Pfam" id="PF00800">
    <property type="entry name" value="PDT"/>
    <property type="match status" value="1"/>
</dbReference>
<keyword evidence="5" id="KW-0584">Phenylalanine biosynthesis</keyword>
<organism evidence="9 10">
    <name type="scientific">Beauveria bassiana</name>
    <name type="common">White muscardine disease fungus</name>
    <name type="synonym">Tritirachium shiotae</name>
    <dbReference type="NCBI Taxonomy" id="176275"/>
    <lineage>
        <taxon>Eukaryota</taxon>
        <taxon>Fungi</taxon>
        <taxon>Dikarya</taxon>
        <taxon>Ascomycota</taxon>
        <taxon>Pezizomycotina</taxon>
        <taxon>Sordariomycetes</taxon>
        <taxon>Hypocreomycetidae</taxon>
        <taxon>Hypocreales</taxon>
        <taxon>Cordycipitaceae</taxon>
        <taxon>Beauveria</taxon>
    </lineage>
</organism>
<evidence type="ECO:0000256" key="1">
    <source>
        <dbReference type="ARBA" id="ARBA00004741"/>
    </source>
</evidence>
<dbReference type="SUPFAM" id="SSF55021">
    <property type="entry name" value="ACT-like"/>
    <property type="match status" value="1"/>
</dbReference>
<dbReference type="CDD" id="cd13532">
    <property type="entry name" value="PBP2_PDT_like"/>
    <property type="match status" value="1"/>
</dbReference>
<dbReference type="FunFam" id="3.40.190.10:FF:000034">
    <property type="entry name" value="Chorismate mutase/prephenate dehydratase"/>
    <property type="match status" value="1"/>
</dbReference>
<evidence type="ECO:0000256" key="5">
    <source>
        <dbReference type="ARBA" id="ARBA00023222"/>
    </source>
</evidence>
<evidence type="ECO:0000256" key="4">
    <source>
        <dbReference type="ARBA" id="ARBA00023141"/>
    </source>
</evidence>
<protein>
    <recommendedName>
        <fullName evidence="2">prephenate dehydratase</fullName>
        <ecNumber evidence="2">4.2.1.51</ecNumber>
    </recommendedName>
</protein>